<dbReference type="AlphaFoldDB" id="A0A7S8EBQ5"/>
<reference evidence="9 10" key="1">
    <citation type="submission" date="2020-02" db="EMBL/GenBank/DDBJ databases">
        <authorList>
            <person name="Zheng R.K."/>
            <person name="Sun C.M."/>
        </authorList>
    </citation>
    <scope>NUCLEOTIDE SEQUENCE [LARGE SCALE GENOMIC DNA]</scope>
    <source>
        <strain evidence="10">rifampicinis</strain>
    </source>
</reference>
<dbReference type="PANTHER" id="PTHR33778">
    <property type="entry name" value="PROTEIN MGTC"/>
    <property type="match status" value="1"/>
</dbReference>
<dbReference type="RefSeq" id="WP_195172119.1">
    <property type="nucleotide sequence ID" value="NZ_CP062983.1"/>
</dbReference>
<comment type="similarity">
    <text evidence="2">Belongs to the MgtC/SapB family.</text>
</comment>
<evidence type="ECO:0000256" key="6">
    <source>
        <dbReference type="ARBA" id="ARBA00023136"/>
    </source>
</evidence>
<evidence type="ECO:0000256" key="5">
    <source>
        <dbReference type="ARBA" id="ARBA00022989"/>
    </source>
</evidence>
<feature type="transmembrane region" description="Helical" evidence="7">
    <location>
        <begin position="36"/>
        <end position="53"/>
    </location>
</feature>
<dbReference type="Pfam" id="PF02308">
    <property type="entry name" value="MgtC"/>
    <property type="match status" value="1"/>
</dbReference>
<keyword evidence="4 7" id="KW-0812">Transmembrane</keyword>
<dbReference type="KEGG" id="pmet:G4Y79_06660"/>
<dbReference type="GO" id="GO:0005886">
    <property type="term" value="C:plasma membrane"/>
    <property type="evidence" value="ECO:0007669"/>
    <property type="project" value="UniProtKB-SubCell"/>
</dbReference>
<keyword evidence="5 7" id="KW-1133">Transmembrane helix</keyword>
<keyword evidence="6 7" id="KW-0472">Membrane</keyword>
<dbReference type="InterPro" id="IPR003416">
    <property type="entry name" value="MgtC/SapB/SrpB/YhiD_fam"/>
</dbReference>
<evidence type="ECO:0000256" key="2">
    <source>
        <dbReference type="ARBA" id="ARBA00009298"/>
    </source>
</evidence>
<dbReference type="Proteomes" id="UP000594468">
    <property type="component" value="Chromosome"/>
</dbReference>
<evidence type="ECO:0000313" key="10">
    <source>
        <dbReference type="Proteomes" id="UP000594468"/>
    </source>
</evidence>
<feature type="transmembrane region" description="Helical" evidence="7">
    <location>
        <begin position="102"/>
        <end position="129"/>
    </location>
</feature>
<dbReference type="PANTHER" id="PTHR33778:SF1">
    <property type="entry name" value="MAGNESIUM TRANSPORTER YHID-RELATED"/>
    <property type="match status" value="1"/>
</dbReference>
<proteinExistence type="inferred from homology"/>
<sequence>MSESEQVFLFVDMLIAGAFAVVIGYDREQRGKAAGLRTHILVAVGACLFTVLSQNGFPGSDTSRVAAAVVSGIGFLGAGVIFKDNDEVHGLTTAASIWVTAAVGMAVGAGAWVLGLLTTIAVWIVLYVLKRIKEAHIED</sequence>
<comment type="subcellular location">
    <subcellularLocation>
        <location evidence="1">Cell membrane</location>
        <topology evidence="1">Multi-pass membrane protein</topology>
    </subcellularLocation>
</comment>
<protein>
    <submittedName>
        <fullName evidence="9">MgtC/SapB family protein</fullName>
    </submittedName>
</protein>
<dbReference type="EMBL" id="CP062983">
    <property type="protein sequence ID" value="QPC84055.1"/>
    <property type="molecule type" value="Genomic_DNA"/>
</dbReference>
<keyword evidence="10" id="KW-1185">Reference proteome</keyword>
<feature type="transmembrane region" description="Helical" evidence="7">
    <location>
        <begin position="65"/>
        <end position="82"/>
    </location>
</feature>
<gene>
    <name evidence="9" type="ORF">G4Y79_06660</name>
</gene>
<dbReference type="InterPro" id="IPR049177">
    <property type="entry name" value="MgtC_SapB_SrpB_YhiD_N"/>
</dbReference>
<organism evidence="9 10">
    <name type="scientific">Phototrophicus methaneseepsis</name>
    <dbReference type="NCBI Taxonomy" id="2710758"/>
    <lineage>
        <taxon>Bacteria</taxon>
        <taxon>Bacillati</taxon>
        <taxon>Chloroflexota</taxon>
        <taxon>Candidatus Thermofontia</taxon>
        <taxon>Phototrophicales</taxon>
        <taxon>Phototrophicaceae</taxon>
        <taxon>Phototrophicus</taxon>
    </lineage>
</organism>
<evidence type="ECO:0000259" key="8">
    <source>
        <dbReference type="Pfam" id="PF02308"/>
    </source>
</evidence>
<accession>A0A7S8EBQ5</accession>
<name>A0A7S8EBQ5_9CHLR</name>
<feature type="transmembrane region" description="Helical" evidence="7">
    <location>
        <begin position="7"/>
        <end position="24"/>
    </location>
</feature>
<evidence type="ECO:0000256" key="1">
    <source>
        <dbReference type="ARBA" id="ARBA00004651"/>
    </source>
</evidence>
<keyword evidence="3" id="KW-1003">Cell membrane</keyword>
<evidence type="ECO:0000256" key="3">
    <source>
        <dbReference type="ARBA" id="ARBA00022475"/>
    </source>
</evidence>
<evidence type="ECO:0000256" key="4">
    <source>
        <dbReference type="ARBA" id="ARBA00022692"/>
    </source>
</evidence>
<evidence type="ECO:0000256" key="7">
    <source>
        <dbReference type="SAM" id="Phobius"/>
    </source>
</evidence>
<dbReference type="PRINTS" id="PR01837">
    <property type="entry name" value="MGTCSAPBPROT"/>
</dbReference>
<feature type="domain" description="MgtC/SapB/SrpB/YhiD N-terminal" evidence="8">
    <location>
        <begin position="13"/>
        <end position="134"/>
    </location>
</feature>
<evidence type="ECO:0000313" key="9">
    <source>
        <dbReference type="EMBL" id="QPC84055.1"/>
    </source>
</evidence>